<reference evidence="1 2" key="1">
    <citation type="journal article" date="2021" name="Mar. Drugs">
        <title>Genome Reduction and Secondary Metabolism of the Marine Sponge-Associated Cyanobacterium Leptothoe.</title>
        <authorList>
            <person name="Konstantinou D."/>
            <person name="Popin R.V."/>
            <person name="Fewer D.P."/>
            <person name="Sivonen K."/>
            <person name="Gkelis S."/>
        </authorList>
    </citation>
    <scope>NUCLEOTIDE SEQUENCE [LARGE SCALE GENOMIC DNA]</scope>
    <source>
        <strain evidence="1 2">TAU-MAC 1615</strain>
    </source>
</reference>
<proteinExistence type="predicted"/>
<dbReference type="Proteomes" id="UP001196661">
    <property type="component" value="Unassembled WGS sequence"/>
</dbReference>
<evidence type="ECO:0000313" key="1">
    <source>
        <dbReference type="EMBL" id="MBT9311281.1"/>
    </source>
</evidence>
<accession>A0ABS5Y0Z7</accession>
<protein>
    <recommendedName>
        <fullName evidence="3">Outer membrane protein beta-barrel domain-containing protein</fullName>
    </recommendedName>
</protein>
<evidence type="ECO:0008006" key="3">
    <source>
        <dbReference type="Google" id="ProtNLM"/>
    </source>
</evidence>
<gene>
    <name evidence="1" type="ORF">IXB28_03610</name>
</gene>
<evidence type="ECO:0000313" key="2">
    <source>
        <dbReference type="Proteomes" id="UP001196661"/>
    </source>
</evidence>
<organism evidence="1 2">
    <name type="scientific">Leptothoe kymatousa TAU-MAC 1615</name>
    <dbReference type="NCBI Taxonomy" id="2364775"/>
    <lineage>
        <taxon>Bacteria</taxon>
        <taxon>Bacillati</taxon>
        <taxon>Cyanobacteriota</taxon>
        <taxon>Cyanophyceae</taxon>
        <taxon>Nodosilineales</taxon>
        <taxon>Cymatolegaceae</taxon>
        <taxon>Leptothoe</taxon>
        <taxon>Leptothoe kymatousa</taxon>
    </lineage>
</organism>
<keyword evidence="2" id="KW-1185">Reference proteome</keyword>
<dbReference type="SUPFAM" id="SSF56925">
    <property type="entry name" value="OMPA-like"/>
    <property type="match status" value="1"/>
</dbReference>
<sequence>MGLFALVKPLLGAAVGVLGLSSAALALPLVESGIENYAGAGIRAGFNDSTALVLDSKFQVFPLEMSSVSVRPAVYIGDDLEGRLPLSYDFLFDDGFLLFGGAGVAYNFDEGDLDPMFTAGVDLGITERLVLNVEGNLIIKSNDTDAEVAASINWRF</sequence>
<dbReference type="EMBL" id="JADOER010000004">
    <property type="protein sequence ID" value="MBT9311281.1"/>
    <property type="molecule type" value="Genomic_DNA"/>
</dbReference>
<comment type="caution">
    <text evidence="1">The sequence shown here is derived from an EMBL/GenBank/DDBJ whole genome shotgun (WGS) entry which is preliminary data.</text>
</comment>
<name>A0ABS5Y0Z7_9CYAN</name>
<dbReference type="RefSeq" id="WP_215617177.1">
    <property type="nucleotide sequence ID" value="NZ_JADOER010000004.1"/>
</dbReference>
<dbReference type="InterPro" id="IPR011250">
    <property type="entry name" value="OMP/PagP_B-barrel"/>
</dbReference>